<feature type="region of interest" description="Disordered" evidence="1">
    <location>
        <begin position="1"/>
        <end position="39"/>
    </location>
</feature>
<sequence length="110" mass="12388">MAHLTKQESRDYKGKGDVDGDGRGGVGFPAAFPSPPSSSPPLKAELTFLGLLVSLVTRNRFPFLETSVRYLLWLSSSFTDQPGELPFNFAIFRDIEQMMQHPTNYLVQHW</sequence>
<evidence type="ECO:0000313" key="3">
    <source>
        <dbReference type="Proteomes" id="UP000324222"/>
    </source>
</evidence>
<evidence type="ECO:0000313" key="2">
    <source>
        <dbReference type="EMBL" id="MPC18523.1"/>
    </source>
</evidence>
<comment type="caution">
    <text evidence="2">The sequence shown here is derived from an EMBL/GenBank/DDBJ whole genome shotgun (WGS) entry which is preliminary data.</text>
</comment>
<keyword evidence="3" id="KW-1185">Reference proteome</keyword>
<name>A0A5B7DBB1_PORTR</name>
<protein>
    <submittedName>
        <fullName evidence="2">Uncharacterized protein</fullName>
    </submittedName>
</protein>
<evidence type="ECO:0000256" key="1">
    <source>
        <dbReference type="SAM" id="MobiDB-lite"/>
    </source>
</evidence>
<feature type="compositionally biased region" description="Basic and acidic residues" evidence="1">
    <location>
        <begin position="1"/>
        <end position="22"/>
    </location>
</feature>
<dbReference type="Proteomes" id="UP000324222">
    <property type="component" value="Unassembled WGS sequence"/>
</dbReference>
<dbReference type="EMBL" id="VSRR010000688">
    <property type="protein sequence ID" value="MPC18523.1"/>
    <property type="molecule type" value="Genomic_DNA"/>
</dbReference>
<proteinExistence type="predicted"/>
<gene>
    <name evidence="2" type="ORF">E2C01_011409</name>
</gene>
<accession>A0A5B7DBB1</accession>
<reference evidence="2 3" key="1">
    <citation type="submission" date="2019-05" db="EMBL/GenBank/DDBJ databases">
        <title>Another draft genome of Portunus trituberculatus and its Hox gene families provides insights of decapod evolution.</title>
        <authorList>
            <person name="Jeong J.-H."/>
            <person name="Song I."/>
            <person name="Kim S."/>
            <person name="Choi T."/>
            <person name="Kim D."/>
            <person name="Ryu S."/>
            <person name="Kim W."/>
        </authorList>
    </citation>
    <scope>NUCLEOTIDE SEQUENCE [LARGE SCALE GENOMIC DNA]</scope>
    <source>
        <tissue evidence="2">Muscle</tissue>
    </source>
</reference>
<dbReference type="AlphaFoldDB" id="A0A5B7DBB1"/>
<organism evidence="2 3">
    <name type="scientific">Portunus trituberculatus</name>
    <name type="common">Swimming crab</name>
    <name type="synonym">Neptunus trituberculatus</name>
    <dbReference type="NCBI Taxonomy" id="210409"/>
    <lineage>
        <taxon>Eukaryota</taxon>
        <taxon>Metazoa</taxon>
        <taxon>Ecdysozoa</taxon>
        <taxon>Arthropoda</taxon>
        <taxon>Crustacea</taxon>
        <taxon>Multicrustacea</taxon>
        <taxon>Malacostraca</taxon>
        <taxon>Eumalacostraca</taxon>
        <taxon>Eucarida</taxon>
        <taxon>Decapoda</taxon>
        <taxon>Pleocyemata</taxon>
        <taxon>Brachyura</taxon>
        <taxon>Eubrachyura</taxon>
        <taxon>Portunoidea</taxon>
        <taxon>Portunidae</taxon>
        <taxon>Portuninae</taxon>
        <taxon>Portunus</taxon>
    </lineage>
</organism>